<feature type="region of interest" description="Disordered" evidence="1">
    <location>
        <begin position="201"/>
        <end position="236"/>
    </location>
</feature>
<dbReference type="Gene3D" id="3.10.450.40">
    <property type="match status" value="2"/>
</dbReference>
<feature type="region of interest" description="Disordered" evidence="1">
    <location>
        <begin position="24"/>
        <end position="132"/>
    </location>
</feature>
<feature type="chain" id="PRO_5046548355" evidence="2">
    <location>
        <begin position="24"/>
        <end position="255"/>
    </location>
</feature>
<dbReference type="Proteomes" id="UP001224661">
    <property type="component" value="Unassembled WGS sequence"/>
</dbReference>
<accession>A0ABT6RKK2</accession>
<dbReference type="InterPro" id="IPR025711">
    <property type="entry name" value="PepSY"/>
</dbReference>
<feature type="compositionally biased region" description="Basic and acidic residues" evidence="1">
    <location>
        <begin position="51"/>
        <end position="72"/>
    </location>
</feature>
<feature type="domain" description="PepSY" evidence="3">
    <location>
        <begin position="77"/>
        <end position="164"/>
    </location>
</feature>
<name>A0ABT6RKK2_9ACTN</name>
<feature type="compositionally biased region" description="Polar residues" evidence="1">
    <location>
        <begin position="38"/>
        <end position="48"/>
    </location>
</feature>
<gene>
    <name evidence="4" type="ORF">QIS99_01410</name>
</gene>
<reference evidence="4 5" key="1">
    <citation type="submission" date="2023-05" db="EMBL/GenBank/DDBJ databases">
        <title>Draft genome sequence of Streptomyces sp. B-S-A8 isolated from a cave soil in Thailand.</title>
        <authorList>
            <person name="Chamroensaksri N."/>
            <person name="Muangham S."/>
        </authorList>
    </citation>
    <scope>NUCLEOTIDE SEQUENCE [LARGE SCALE GENOMIC DNA]</scope>
    <source>
        <strain evidence="4 5">B-S-A8</strain>
    </source>
</reference>
<sequence>MKRNLVIATVAAAALIGGGSAFAFAGSDDAAPVRSDSRTQQAGSQVTLQADDAREAQGDRDANGDDDRDDVRPAGAKLTAAQAVEAALKHQSGTAVSAELDDDSDDSGDSDDSDDQDDQDDQDDKDDKDDKAERLAWEVDVLGQGDAWHTVHIDAATGKVLGTETEDERDDAGEARTALKDATTDLAKAAQAASAKGFVTSIDLDDDDRSGHVSEGWEIETADSAGSAAQDRDWNVDVRTGKLTADHDDRHDHDD</sequence>
<evidence type="ECO:0000256" key="1">
    <source>
        <dbReference type="SAM" id="MobiDB-lite"/>
    </source>
</evidence>
<evidence type="ECO:0000256" key="2">
    <source>
        <dbReference type="SAM" id="SignalP"/>
    </source>
</evidence>
<organism evidence="4 5">
    <name type="scientific">Streptomyces solicavernae</name>
    <dbReference type="NCBI Taxonomy" id="3043614"/>
    <lineage>
        <taxon>Bacteria</taxon>
        <taxon>Bacillati</taxon>
        <taxon>Actinomycetota</taxon>
        <taxon>Actinomycetes</taxon>
        <taxon>Kitasatosporales</taxon>
        <taxon>Streptomycetaceae</taxon>
        <taxon>Streptomyces</taxon>
    </lineage>
</organism>
<evidence type="ECO:0000259" key="3">
    <source>
        <dbReference type="Pfam" id="PF03413"/>
    </source>
</evidence>
<dbReference type="EMBL" id="JASCIR010000001">
    <property type="protein sequence ID" value="MDI3384880.1"/>
    <property type="molecule type" value="Genomic_DNA"/>
</dbReference>
<evidence type="ECO:0000313" key="4">
    <source>
        <dbReference type="EMBL" id="MDI3384880.1"/>
    </source>
</evidence>
<keyword evidence="2" id="KW-0732">Signal</keyword>
<comment type="caution">
    <text evidence="4">The sequence shown here is derived from an EMBL/GenBank/DDBJ whole genome shotgun (WGS) entry which is preliminary data.</text>
</comment>
<evidence type="ECO:0000313" key="5">
    <source>
        <dbReference type="Proteomes" id="UP001224661"/>
    </source>
</evidence>
<feature type="compositionally biased region" description="Acidic residues" evidence="1">
    <location>
        <begin position="99"/>
        <end position="127"/>
    </location>
</feature>
<dbReference type="RefSeq" id="WP_282509493.1">
    <property type="nucleotide sequence ID" value="NZ_JASCIR010000001.1"/>
</dbReference>
<proteinExistence type="predicted"/>
<feature type="signal peptide" evidence="2">
    <location>
        <begin position="1"/>
        <end position="23"/>
    </location>
</feature>
<protein>
    <submittedName>
        <fullName evidence="4">PepSY domain-containing protein</fullName>
    </submittedName>
</protein>
<dbReference type="Pfam" id="PF03413">
    <property type="entry name" value="PepSY"/>
    <property type="match status" value="1"/>
</dbReference>
<feature type="region of interest" description="Disordered" evidence="1">
    <location>
        <begin position="155"/>
        <end position="174"/>
    </location>
</feature>
<keyword evidence="5" id="KW-1185">Reference proteome</keyword>